<dbReference type="CDD" id="cd17294">
    <property type="entry name" value="RMtype1_S_MmaC7ORF19P_TRD1-CR1_like"/>
    <property type="match status" value="1"/>
</dbReference>
<dbReference type="GO" id="GO:0009307">
    <property type="term" value="P:DNA restriction-modification system"/>
    <property type="evidence" value="ECO:0007669"/>
    <property type="project" value="UniProtKB-KW"/>
</dbReference>
<dbReference type="GO" id="GO:0003677">
    <property type="term" value="F:DNA binding"/>
    <property type="evidence" value="ECO:0007669"/>
    <property type="project" value="UniProtKB-KW"/>
</dbReference>
<evidence type="ECO:0000256" key="2">
    <source>
        <dbReference type="ARBA" id="ARBA00022747"/>
    </source>
</evidence>
<dbReference type="AlphaFoldDB" id="A0A1X9SKZ7"/>
<reference evidence="6" key="2">
    <citation type="journal article" date="2017" name="Genome Biol. Evol.">
        <title>Comparative genomic analysis identifies a Campylobacter clade deficient in selenium metabolism.</title>
        <authorList>
            <person name="Miller W.G."/>
            <person name="Yee E."/>
            <person name="Lopes B.S."/>
            <person name="Chapman M.H."/>
            <person name="Huynh S."/>
            <person name="Bono J.L."/>
            <person name="Parker C.T."/>
            <person name="Strachan N.J.C."/>
            <person name="Forbes K.J."/>
        </authorList>
    </citation>
    <scope>NUCLEOTIDE SEQUENCE [LARGE SCALE GENOMIC DNA]</scope>
    <source>
        <strain evidence="6">NCTC 13004</strain>
    </source>
</reference>
<protein>
    <submittedName>
        <fullName evidence="5">Type I restriction/modification system, S subunit</fullName>
    </submittedName>
</protein>
<evidence type="ECO:0000256" key="1">
    <source>
        <dbReference type="ARBA" id="ARBA00010923"/>
    </source>
</evidence>
<dbReference type="SUPFAM" id="SSF116734">
    <property type="entry name" value="DNA methylase specificity domain"/>
    <property type="match status" value="2"/>
</dbReference>
<sequence length="384" mass="44039">MSKLEELINKLCPNGVEFKKIEEVCDNVFAGGTPRTSNKDYYGGNIPWLRSGEINFNIIDDAEIKITEKGLNESSAKWIKEYSVLIAMTGATVARSAVNIKRITANQSVCAMEPSEIVNYKFLYYYVESMYNNIKGMAQGALTSINLSIIKSISIPVPPLEVQCEIVRILDNFTLLSAELSAELSARQKQYEYYSKELFNFNDDVEFISLESIADIGTGSSNTNEAVEDGQYPFYVRSQQVYYKNNYEYDDNSIITSGDGVGVGKIFHYTDGKYALHQRAYRINITNNKVNSKYFYYYMKSTFYDYIQKNAFNSSVTSIRRPMLNKYPIPILSLEKQNKIVNILEKFDKLCNDLSEGLPAEIEARKKQYEYYRDKLLTFKELKS</sequence>
<keyword evidence="2" id="KW-0680">Restriction system</keyword>
<feature type="domain" description="Type I restriction modification DNA specificity" evidence="4">
    <location>
        <begin position="202"/>
        <end position="364"/>
    </location>
</feature>
<dbReference type="PANTHER" id="PTHR43140:SF1">
    <property type="entry name" value="TYPE I RESTRICTION ENZYME ECOKI SPECIFICITY SUBUNIT"/>
    <property type="match status" value="1"/>
</dbReference>
<evidence type="ECO:0000256" key="3">
    <source>
        <dbReference type="ARBA" id="ARBA00023125"/>
    </source>
</evidence>
<accession>A0A1X9SKZ7</accession>
<feature type="domain" description="Type I restriction modification DNA specificity" evidence="4">
    <location>
        <begin position="13"/>
        <end position="182"/>
    </location>
</feature>
<name>A0A1X9SKZ7_9BACT</name>
<evidence type="ECO:0000259" key="4">
    <source>
        <dbReference type="Pfam" id="PF01420"/>
    </source>
</evidence>
<gene>
    <name evidence="5" type="primary">hsdS1</name>
    <name evidence="5" type="ORF">CLAN_0111</name>
</gene>
<keyword evidence="3" id="KW-0238">DNA-binding</keyword>
<dbReference type="KEGG" id="clx:CLAN_0111"/>
<dbReference type="Pfam" id="PF01420">
    <property type="entry name" value="Methylase_S"/>
    <property type="match status" value="2"/>
</dbReference>
<reference evidence="6" key="1">
    <citation type="journal article" date="2017" name="Genome Biol. Evol.">
        <title>Comparative Genomic Analysis Identifies a Campylobacter Clade Deficient in Selenium Metabolism.</title>
        <authorList>
            <person name="Miller W.G."/>
            <person name="Yee E."/>
            <person name="Lopes B.S."/>
            <person name="Chapman M.H."/>
            <person name="Huynh S."/>
            <person name="Bono J.L."/>
            <person name="Parker C.T."/>
            <person name="Strachan N.J.C."/>
            <person name="Forbes K.J."/>
        </authorList>
    </citation>
    <scope>NUCLEOTIDE SEQUENCE [LARGE SCALE GENOMIC DNA]</scope>
    <source>
        <strain evidence="6">NCTC 13004</strain>
    </source>
</reference>
<comment type="similarity">
    <text evidence="1">Belongs to the type-I restriction system S methylase family.</text>
</comment>
<dbReference type="EMBL" id="CP015578">
    <property type="protein sequence ID" value="ARQ96890.1"/>
    <property type="molecule type" value="Genomic_DNA"/>
</dbReference>
<evidence type="ECO:0000313" key="5">
    <source>
        <dbReference type="EMBL" id="ARQ96890.1"/>
    </source>
</evidence>
<dbReference type="Proteomes" id="UP000202031">
    <property type="component" value="Chromosome"/>
</dbReference>
<evidence type="ECO:0000313" key="6">
    <source>
        <dbReference type="Proteomes" id="UP000202031"/>
    </source>
</evidence>
<dbReference type="Gene3D" id="3.90.220.20">
    <property type="entry name" value="DNA methylase specificity domains"/>
    <property type="match status" value="2"/>
</dbReference>
<dbReference type="CDD" id="cd17269">
    <property type="entry name" value="RMtype1_S_PluTORF4319P-TRD2-CR2_like"/>
    <property type="match status" value="1"/>
</dbReference>
<dbReference type="RefSeq" id="WP_100590311.1">
    <property type="nucleotide sequence ID" value="NZ_CP015578.1"/>
</dbReference>
<dbReference type="GeneID" id="46920584"/>
<dbReference type="InterPro" id="IPR051212">
    <property type="entry name" value="Type-I_RE_S_subunit"/>
</dbReference>
<dbReference type="InterPro" id="IPR000055">
    <property type="entry name" value="Restrct_endonuc_typeI_TRD"/>
</dbReference>
<dbReference type="REBASE" id="201337">
    <property type="entry name" value="S.Cla13004ORF110P"/>
</dbReference>
<dbReference type="PANTHER" id="PTHR43140">
    <property type="entry name" value="TYPE-1 RESTRICTION ENZYME ECOKI SPECIFICITY PROTEIN"/>
    <property type="match status" value="1"/>
</dbReference>
<organism evidence="5 6">
    <name type="scientific">Campylobacter lanienae NCTC 13004</name>
    <dbReference type="NCBI Taxonomy" id="1031753"/>
    <lineage>
        <taxon>Bacteria</taxon>
        <taxon>Pseudomonadati</taxon>
        <taxon>Campylobacterota</taxon>
        <taxon>Epsilonproteobacteria</taxon>
        <taxon>Campylobacterales</taxon>
        <taxon>Campylobacteraceae</taxon>
        <taxon>Campylobacter</taxon>
    </lineage>
</organism>
<proteinExistence type="inferred from homology"/>
<dbReference type="InterPro" id="IPR044946">
    <property type="entry name" value="Restrct_endonuc_typeI_TRD_sf"/>
</dbReference>